<feature type="compositionally biased region" description="Basic and acidic residues" evidence="1">
    <location>
        <begin position="14"/>
        <end position="28"/>
    </location>
</feature>
<name>A0A6J4MM45_9HYPH</name>
<feature type="compositionally biased region" description="Basic and acidic residues" evidence="1">
    <location>
        <begin position="244"/>
        <end position="257"/>
    </location>
</feature>
<accession>A0A6J4MM45</accession>
<evidence type="ECO:0000313" key="2">
    <source>
        <dbReference type="EMBL" id="CAA9361697.1"/>
    </source>
</evidence>
<feature type="compositionally biased region" description="Basic residues" evidence="1">
    <location>
        <begin position="226"/>
        <end position="243"/>
    </location>
</feature>
<proteinExistence type="predicted"/>
<keyword evidence="2" id="KW-0560">Oxidoreductase</keyword>
<feature type="compositionally biased region" description="Basic residues" evidence="1">
    <location>
        <begin position="198"/>
        <end position="210"/>
    </location>
</feature>
<feature type="compositionally biased region" description="Basic and acidic residues" evidence="1">
    <location>
        <begin position="126"/>
        <end position="138"/>
    </location>
</feature>
<organism evidence="2">
    <name type="scientific">uncultured Microvirga sp</name>
    <dbReference type="NCBI Taxonomy" id="412392"/>
    <lineage>
        <taxon>Bacteria</taxon>
        <taxon>Pseudomonadati</taxon>
        <taxon>Pseudomonadota</taxon>
        <taxon>Alphaproteobacteria</taxon>
        <taxon>Hyphomicrobiales</taxon>
        <taxon>Methylobacteriaceae</taxon>
        <taxon>Microvirga</taxon>
        <taxon>environmental samples</taxon>
    </lineage>
</organism>
<sequence>GIQGRGRRRHRSGRARDPQDPGRARLPREGGGGARLRPLRRLGAVLRREGHAQGAEPGEVRLPGHGHRPVFARRLRVGGPRAARRRRRLRGDRQHQPLPHGAGRAAGGAGGEPAGPQALQQAQHHRQPELLHHPDGRGAEAAARRGARPPRGGGDLPVGVRRRKGGHGRALQPDPRRVRERPGAARAVPQGDRLQLHPAHRPLHGRRLHQGRVEDGGGNQEDPGPRHLRGRHLRPRAGVRRPRRGDQRRVREPDRRRAGPRPVARSARRAARGPARGRRLRHAQRGGRRGRRVRLAPPPRPDGAERPRLLVRVRQPPQGSGAERGADRGGAGGAGADPGQASGL</sequence>
<gene>
    <name evidence="2" type="ORF">AVDCRST_MAG90-3060</name>
</gene>
<feature type="region of interest" description="Disordered" evidence="1">
    <location>
        <begin position="1"/>
        <end position="344"/>
    </location>
</feature>
<protein>
    <submittedName>
        <fullName evidence="2">Aspartate-semialdehyde dehydrogenase</fullName>
        <ecNumber evidence="2">1.2.1.11</ecNumber>
    </submittedName>
</protein>
<dbReference type="GO" id="GO:0004073">
    <property type="term" value="F:aspartate-semialdehyde dehydrogenase activity"/>
    <property type="evidence" value="ECO:0007669"/>
    <property type="project" value="UniProtKB-EC"/>
</dbReference>
<reference evidence="2" key="1">
    <citation type="submission" date="2020-02" db="EMBL/GenBank/DDBJ databases">
        <authorList>
            <person name="Meier V. D."/>
        </authorList>
    </citation>
    <scope>NUCLEOTIDE SEQUENCE</scope>
    <source>
        <strain evidence="2">AVDCRST_MAG90</strain>
    </source>
</reference>
<feature type="compositionally biased region" description="Low complexity" evidence="1">
    <location>
        <begin position="310"/>
        <end position="323"/>
    </location>
</feature>
<evidence type="ECO:0000256" key="1">
    <source>
        <dbReference type="SAM" id="MobiDB-lite"/>
    </source>
</evidence>
<feature type="compositionally biased region" description="Basic residues" evidence="1">
    <location>
        <begin position="1"/>
        <end position="13"/>
    </location>
</feature>
<feature type="compositionally biased region" description="Basic and acidic residues" evidence="1">
    <location>
        <begin position="174"/>
        <end position="183"/>
    </location>
</feature>
<dbReference type="AlphaFoldDB" id="A0A6J4MM45"/>
<dbReference type="EC" id="1.2.1.11" evidence="2"/>
<feature type="compositionally biased region" description="Basic residues" evidence="1">
    <location>
        <begin position="64"/>
        <end position="90"/>
    </location>
</feature>
<feature type="compositionally biased region" description="Gly residues" evidence="1">
    <location>
        <begin position="104"/>
        <end position="113"/>
    </location>
</feature>
<feature type="compositionally biased region" description="Basic residues" evidence="1">
    <location>
        <begin position="266"/>
        <end position="294"/>
    </location>
</feature>
<dbReference type="EMBL" id="CADCUC010000641">
    <property type="protein sequence ID" value="CAA9361697.1"/>
    <property type="molecule type" value="Genomic_DNA"/>
</dbReference>
<feature type="non-terminal residue" evidence="2">
    <location>
        <position position="1"/>
    </location>
</feature>
<feature type="non-terminal residue" evidence="2">
    <location>
        <position position="344"/>
    </location>
</feature>